<evidence type="ECO:0000256" key="5">
    <source>
        <dbReference type="ARBA" id="ARBA00022989"/>
    </source>
</evidence>
<accession>A0ABW3PXF3</accession>
<organism evidence="9 10">
    <name type="scientific">Paenibacillus provencensis</name>
    <dbReference type="NCBI Taxonomy" id="441151"/>
    <lineage>
        <taxon>Bacteria</taxon>
        <taxon>Bacillati</taxon>
        <taxon>Bacillota</taxon>
        <taxon>Bacilli</taxon>
        <taxon>Bacillales</taxon>
        <taxon>Paenibacillaceae</taxon>
        <taxon>Paenibacillus</taxon>
    </lineage>
</organism>
<evidence type="ECO:0000256" key="4">
    <source>
        <dbReference type="ARBA" id="ARBA00022692"/>
    </source>
</evidence>
<dbReference type="Pfam" id="PF00528">
    <property type="entry name" value="BPD_transp_1"/>
    <property type="match status" value="1"/>
</dbReference>
<dbReference type="Gene3D" id="1.10.3720.10">
    <property type="entry name" value="MetI-like"/>
    <property type="match status" value="1"/>
</dbReference>
<evidence type="ECO:0000256" key="2">
    <source>
        <dbReference type="ARBA" id="ARBA00022448"/>
    </source>
</evidence>
<dbReference type="Proteomes" id="UP001597169">
    <property type="component" value="Unassembled WGS sequence"/>
</dbReference>
<evidence type="ECO:0000256" key="3">
    <source>
        <dbReference type="ARBA" id="ARBA00022475"/>
    </source>
</evidence>
<keyword evidence="10" id="KW-1185">Reference proteome</keyword>
<keyword evidence="5 7" id="KW-1133">Transmembrane helix</keyword>
<feature type="transmembrane region" description="Helical" evidence="7">
    <location>
        <begin position="242"/>
        <end position="261"/>
    </location>
</feature>
<proteinExistence type="inferred from homology"/>
<gene>
    <name evidence="9" type="ORF">ACFQ3J_17155</name>
</gene>
<comment type="similarity">
    <text evidence="7">Belongs to the binding-protein-dependent transport system permease family.</text>
</comment>
<evidence type="ECO:0000256" key="6">
    <source>
        <dbReference type="ARBA" id="ARBA00023136"/>
    </source>
</evidence>
<feature type="transmembrane region" description="Helical" evidence="7">
    <location>
        <begin position="182"/>
        <end position="207"/>
    </location>
</feature>
<dbReference type="SUPFAM" id="SSF161098">
    <property type="entry name" value="MetI-like"/>
    <property type="match status" value="1"/>
</dbReference>
<comment type="subcellular location">
    <subcellularLocation>
        <location evidence="1 7">Cell membrane</location>
        <topology evidence="1 7">Multi-pass membrane protein</topology>
    </subcellularLocation>
</comment>
<keyword evidence="6 7" id="KW-0472">Membrane</keyword>
<dbReference type="InterPro" id="IPR000515">
    <property type="entry name" value="MetI-like"/>
</dbReference>
<protein>
    <submittedName>
        <fullName evidence="9">Carbohydrate ABC transporter permease</fullName>
    </submittedName>
</protein>
<dbReference type="EMBL" id="JBHTKX010000002">
    <property type="protein sequence ID" value="MFD1129898.1"/>
    <property type="molecule type" value="Genomic_DNA"/>
</dbReference>
<feature type="transmembrane region" description="Helical" evidence="7">
    <location>
        <begin position="73"/>
        <end position="95"/>
    </location>
</feature>
<evidence type="ECO:0000313" key="9">
    <source>
        <dbReference type="EMBL" id="MFD1129898.1"/>
    </source>
</evidence>
<keyword evidence="4 7" id="KW-0812">Transmembrane</keyword>
<reference evidence="10" key="1">
    <citation type="journal article" date="2019" name="Int. J. Syst. Evol. Microbiol.">
        <title>The Global Catalogue of Microorganisms (GCM) 10K type strain sequencing project: providing services to taxonomists for standard genome sequencing and annotation.</title>
        <authorList>
            <consortium name="The Broad Institute Genomics Platform"/>
            <consortium name="The Broad Institute Genome Sequencing Center for Infectious Disease"/>
            <person name="Wu L."/>
            <person name="Ma J."/>
        </authorList>
    </citation>
    <scope>NUCLEOTIDE SEQUENCE [LARGE SCALE GENOMIC DNA]</scope>
    <source>
        <strain evidence="10">CCUG 53519</strain>
    </source>
</reference>
<evidence type="ECO:0000256" key="1">
    <source>
        <dbReference type="ARBA" id="ARBA00004651"/>
    </source>
</evidence>
<feature type="domain" description="ABC transmembrane type-1" evidence="8">
    <location>
        <begin position="70"/>
        <end position="261"/>
    </location>
</feature>
<dbReference type="InterPro" id="IPR035906">
    <property type="entry name" value="MetI-like_sf"/>
</dbReference>
<feature type="transmembrane region" description="Helical" evidence="7">
    <location>
        <begin position="138"/>
        <end position="161"/>
    </location>
</feature>
<sequence length="276" mass="31090">MKKSRSRTNWPITLLVALGTIVILFPLYMTLTIAIKNPEQMRQSVFSFPADIQWDNFSRAIEMTGFFNALGNSAIVTISTVVLTLLTNSLVAYAIARNMNHKFFKGLYFYFVSAMFIPFQIIMLPVVKLTSNLGMTNLVGLILLHTVYGLAFNVFIYVAYIRSIPIALEEAAKVDGATTWGTFWRIIFPLLAPMSATVGILTCLSTYNDFLLPLIMISDQDQYTLPLVQYIFQGQFNTDFNLAFASYLMAMLPMILIYIFAQKWIINGVTQGSVKA</sequence>
<feature type="transmembrane region" description="Helical" evidence="7">
    <location>
        <begin position="107"/>
        <end position="126"/>
    </location>
</feature>
<evidence type="ECO:0000313" key="10">
    <source>
        <dbReference type="Proteomes" id="UP001597169"/>
    </source>
</evidence>
<evidence type="ECO:0000259" key="8">
    <source>
        <dbReference type="PROSITE" id="PS50928"/>
    </source>
</evidence>
<feature type="transmembrane region" description="Helical" evidence="7">
    <location>
        <begin position="12"/>
        <end position="35"/>
    </location>
</feature>
<dbReference type="PROSITE" id="PS50928">
    <property type="entry name" value="ABC_TM1"/>
    <property type="match status" value="1"/>
</dbReference>
<evidence type="ECO:0000256" key="7">
    <source>
        <dbReference type="RuleBase" id="RU363032"/>
    </source>
</evidence>
<dbReference type="RefSeq" id="WP_091160116.1">
    <property type="nucleotide sequence ID" value="NZ_JBHTKX010000002.1"/>
</dbReference>
<dbReference type="PANTHER" id="PTHR43744:SF12">
    <property type="entry name" value="ABC TRANSPORTER PERMEASE PROTEIN MG189-RELATED"/>
    <property type="match status" value="1"/>
</dbReference>
<comment type="caution">
    <text evidence="9">The sequence shown here is derived from an EMBL/GenBank/DDBJ whole genome shotgun (WGS) entry which is preliminary data.</text>
</comment>
<keyword evidence="3" id="KW-1003">Cell membrane</keyword>
<dbReference type="PANTHER" id="PTHR43744">
    <property type="entry name" value="ABC TRANSPORTER PERMEASE PROTEIN MG189-RELATED-RELATED"/>
    <property type="match status" value="1"/>
</dbReference>
<dbReference type="CDD" id="cd06261">
    <property type="entry name" value="TM_PBP2"/>
    <property type="match status" value="1"/>
</dbReference>
<keyword evidence="2 7" id="KW-0813">Transport</keyword>
<name>A0ABW3PXF3_9BACL</name>